<dbReference type="VEuPathDB" id="FungiDB:SPSK_07263"/>
<dbReference type="RefSeq" id="XP_016590835.1">
    <property type="nucleotide sequence ID" value="XM_016733927.1"/>
</dbReference>
<feature type="chain" id="PRO_5002455230" description="TLDc domain-containing protein" evidence="1">
    <location>
        <begin position="29"/>
        <end position="568"/>
    </location>
</feature>
<name>A0A0F2MGG6_SPOSC</name>
<dbReference type="OrthoDB" id="5346247at2759"/>
<keyword evidence="1" id="KW-0732">Signal</keyword>
<gene>
    <name evidence="2" type="ORF">SPSK_07263</name>
</gene>
<sequence length="568" mass="62568">MTTAATNLLRSLCLVALMLLSGIWATLGRPKAMFDALLAPFSVRHWRRHIQYKVDLYYARLTKDGLQRQLRSELVADYGNDALITALRDASRRAGALYRGFMRFAVTDPSTGRRDVQPGADDPLLDLADWTQAVSLLATDAHQSVGRNLEQLSVYGTTRNGVWRRFASLAIQTTSTTNTQDANGGITDDVWLPPDELENVAEIVATLLPVDMPVVGPLLSQIRLDVQKALGWNASATRSCNFVIPHDEIARLLCAILRVRKPDVWCERLGSQNGMGFANASGSKYYEAVARSLLLVGGIHGDAPISFDAFHALSTDTTKAWSLDWEITLLWRTLFSQLLAHADGHFDDTSLLPLASQAINFLHPMSQTGMDHHLHRPMTLTCVSDGCADVLRALTWPYQSKLVVVYGACSHGPQIGQAAAYVIMTSSPLWCTYMTGAVDDFYVDDKHLLFELAPNPRVMQYCSPPNTATFSEIVDVSSPDIVTFGHKNGRGLSLNFSTRLVTLSYETEDHTQNHGGYGEIPIGPHQTPPDPLLIQKSWTSSAHIERIEVYSGTTGVSVDLCSQRRVAT</sequence>
<reference evidence="2 3" key="1">
    <citation type="journal article" date="2014" name="BMC Genomics">
        <title>Comparative genomics of the major fungal agents of human and animal Sporotrichosis: Sporothrix schenckii and Sporothrix brasiliensis.</title>
        <authorList>
            <person name="Teixeira M.M."/>
            <person name="de Almeida L.G."/>
            <person name="Kubitschek-Barreira P."/>
            <person name="Alves F.L."/>
            <person name="Kioshima E.S."/>
            <person name="Abadio A.K."/>
            <person name="Fernandes L."/>
            <person name="Derengowski L.S."/>
            <person name="Ferreira K.S."/>
            <person name="Souza R.C."/>
            <person name="Ruiz J.C."/>
            <person name="de Andrade N.C."/>
            <person name="Paes H.C."/>
            <person name="Nicola A.M."/>
            <person name="Albuquerque P."/>
            <person name="Gerber A.L."/>
            <person name="Martins V.P."/>
            <person name="Peconick L.D."/>
            <person name="Neto A.V."/>
            <person name="Chaucanez C.B."/>
            <person name="Silva P.A."/>
            <person name="Cunha O.L."/>
            <person name="de Oliveira F.F."/>
            <person name="dos Santos T.C."/>
            <person name="Barros A.L."/>
            <person name="Soares M.A."/>
            <person name="de Oliveira L.M."/>
            <person name="Marini M.M."/>
            <person name="Villalobos-Duno H."/>
            <person name="Cunha M.M."/>
            <person name="de Hoog S."/>
            <person name="da Silveira J.F."/>
            <person name="Henrissat B."/>
            <person name="Nino-Vega G.A."/>
            <person name="Cisalpino P.S."/>
            <person name="Mora-Montes H.M."/>
            <person name="Almeida S.R."/>
            <person name="Stajich J.E."/>
            <person name="Lopes-Bezerra L.M."/>
            <person name="Vasconcelos A.T."/>
            <person name="Felipe M.S."/>
        </authorList>
    </citation>
    <scope>NUCLEOTIDE SEQUENCE [LARGE SCALE GENOMIC DNA]</scope>
    <source>
        <strain evidence="2 3">1099-18</strain>
    </source>
</reference>
<dbReference type="AlphaFoldDB" id="A0A0F2MGG6"/>
<feature type="signal peptide" evidence="1">
    <location>
        <begin position="1"/>
        <end position="28"/>
    </location>
</feature>
<protein>
    <recommendedName>
        <fullName evidence="4">TLDc domain-containing protein</fullName>
    </recommendedName>
</protein>
<dbReference type="Proteomes" id="UP000033710">
    <property type="component" value="Unassembled WGS sequence"/>
</dbReference>
<accession>A0A0F2MGG6</accession>
<evidence type="ECO:0008006" key="4">
    <source>
        <dbReference type="Google" id="ProtNLM"/>
    </source>
</evidence>
<dbReference type="EMBL" id="AXCR01000004">
    <property type="protein sequence ID" value="KJR88159.1"/>
    <property type="molecule type" value="Genomic_DNA"/>
</dbReference>
<proteinExistence type="predicted"/>
<evidence type="ECO:0000256" key="1">
    <source>
        <dbReference type="SAM" id="SignalP"/>
    </source>
</evidence>
<evidence type="ECO:0000313" key="3">
    <source>
        <dbReference type="Proteomes" id="UP000033710"/>
    </source>
</evidence>
<reference evidence="2 3" key="2">
    <citation type="journal article" date="2015" name="Eukaryot. Cell">
        <title>Asexual propagation of a virulent clone complex in a human and feline outbreak of sporotrichosis.</title>
        <authorList>
            <person name="Teixeira Mde M."/>
            <person name="Rodrigues A.M."/>
            <person name="Tsui C.K."/>
            <person name="de Almeida L.G."/>
            <person name="Van Diepeningen A.D."/>
            <person name="van den Ende B.G."/>
            <person name="Fernandes G.F."/>
            <person name="Kano R."/>
            <person name="Hamelin R.C."/>
            <person name="Lopes-Bezerra L.M."/>
            <person name="Vasconcelos A.T."/>
            <person name="de Hoog S."/>
            <person name="de Camargo Z.P."/>
            <person name="Felipe M.S."/>
        </authorList>
    </citation>
    <scope>NUCLEOTIDE SEQUENCE [LARGE SCALE GENOMIC DNA]</scope>
    <source>
        <strain evidence="2 3">1099-18</strain>
    </source>
</reference>
<evidence type="ECO:0000313" key="2">
    <source>
        <dbReference type="EMBL" id="KJR88159.1"/>
    </source>
</evidence>
<dbReference type="GeneID" id="27669204"/>
<comment type="caution">
    <text evidence="2">The sequence shown here is derived from an EMBL/GenBank/DDBJ whole genome shotgun (WGS) entry which is preliminary data.</text>
</comment>
<organism evidence="2 3">
    <name type="scientific">Sporothrix schenckii 1099-18</name>
    <dbReference type="NCBI Taxonomy" id="1397361"/>
    <lineage>
        <taxon>Eukaryota</taxon>
        <taxon>Fungi</taxon>
        <taxon>Dikarya</taxon>
        <taxon>Ascomycota</taxon>
        <taxon>Pezizomycotina</taxon>
        <taxon>Sordariomycetes</taxon>
        <taxon>Sordariomycetidae</taxon>
        <taxon>Ophiostomatales</taxon>
        <taxon>Ophiostomataceae</taxon>
        <taxon>Sporothrix</taxon>
    </lineage>
</organism>
<dbReference type="KEGG" id="ssck:SPSK_07263"/>